<organism evidence="2 3">
    <name type="scientific">Crucibulum laeve</name>
    <dbReference type="NCBI Taxonomy" id="68775"/>
    <lineage>
        <taxon>Eukaryota</taxon>
        <taxon>Fungi</taxon>
        <taxon>Dikarya</taxon>
        <taxon>Basidiomycota</taxon>
        <taxon>Agaricomycotina</taxon>
        <taxon>Agaricomycetes</taxon>
        <taxon>Agaricomycetidae</taxon>
        <taxon>Agaricales</taxon>
        <taxon>Agaricineae</taxon>
        <taxon>Nidulariaceae</taxon>
        <taxon>Crucibulum</taxon>
    </lineage>
</organism>
<dbReference type="AlphaFoldDB" id="A0A5C3LRD1"/>
<feature type="compositionally biased region" description="Basic residues" evidence="1">
    <location>
        <begin position="1"/>
        <end position="11"/>
    </location>
</feature>
<protein>
    <submittedName>
        <fullName evidence="2">Uncharacterized protein</fullName>
    </submittedName>
</protein>
<dbReference type="Proteomes" id="UP000308652">
    <property type="component" value="Unassembled WGS sequence"/>
</dbReference>
<gene>
    <name evidence="2" type="ORF">BDQ12DRAFT_688148</name>
</gene>
<reference evidence="2 3" key="1">
    <citation type="journal article" date="2019" name="Nat. Ecol. Evol.">
        <title>Megaphylogeny resolves global patterns of mushroom evolution.</title>
        <authorList>
            <person name="Varga T."/>
            <person name="Krizsan K."/>
            <person name="Foldi C."/>
            <person name="Dima B."/>
            <person name="Sanchez-Garcia M."/>
            <person name="Sanchez-Ramirez S."/>
            <person name="Szollosi G.J."/>
            <person name="Szarkandi J.G."/>
            <person name="Papp V."/>
            <person name="Albert L."/>
            <person name="Andreopoulos W."/>
            <person name="Angelini C."/>
            <person name="Antonin V."/>
            <person name="Barry K.W."/>
            <person name="Bougher N.L."/>
            <person name="Buchanan P."/>
            <person name="Buyck B."/>
            <person name="Bense V."/>
            <person name="Catcheside P."/>
            <person name="Chovatia M."/>
            <person name="Cooper J."/>
            <person name="Damon W."/>
            <person name="Desjardin D."/>
            <person name="Finy P."/>
            <person name="Geml J."/>
            <person name="Haridas S."/>
            <person name="Hughes K."/>
            <person name="Justo A."/>
            <person name="Karasinski D."/>
            <person name="Kautmanova I."/>
            <person name="Kiss B."/>
            <person name="Kocsube S."/>
            <person name="Kotiranta H."/>
            <person name="LaButti K.M."/>
            <person name="Lechner B.E."/>
            <person name="Liimatainen K."/>
            <person name="Lipzen A."/>
            <person name="Lukacs Z."/>
            <person name="Mihaltcheva S."/>
            <person name="Morgado L.N."/>
            <person name="Niskanen T."/>
            <person name="Noordeloos M.E."/>
            <person name="Ohm R.A."/>
            <person name="Ortiz-Santana B."/>
            <person name="Ovrebo C."/>
            <person name="Racz N."/>
            <person name="Riley R."/>
            <person name="Savchenko A."/>
            <person name="Shiryaev A."/>
            <person name="Soop K."/>
            <person name="Spirin V."/>
            <person name="Szebenyi C."/>
            <person name="Tomsovsky M."/>
            <person name="Tulloss R.E."/>
            <person name="Uehling J."/>
            <person name="Grigoriev I.V."/>
            <person name="Vagvolgyi C."/>
            <person name="Papp T."/>
            <person name="Martin F.M."/>
            <person name="Miettinen O."/>
            <person name="Hibbett D.S."/>
            <person name="Nagy L.G."/>
        </authorList>
    </citation>
    <scope>NUCLEOTIDE SEQUENCE [LARGE SCALE GENOMIC DNA]</scope>
    <source>
        <strain evidence="2 3">CBS 166.37</strain>
    </source>
</reference>
<accession>A0A5C3LRD1</accession>
<feature type="region of interest" description="Disordered" evidence="1">
    <location>
        <begin position="1"/>
        <end position="31"/>
    </location>
</feature>
<proteinExistence type="predicted"/>
<evidence type="ECO:0000313" key="2">
    <source>
        <dbReference type="EMBL" id="TFK35440.1"/>
    </source>
</evidence>
<evidence type="ECO:0000313" key="3">
    <source>
        <dbReference type="Proteomes" id="UP000308652"/>
    </source>
</evidence>
<keyword evidence="3" id="KW-1185">Reference proteome</keyword>
<dbReference type="EMBL" id="ML213621">
    <property type="protein sequence ID" value="TFK35440.1"/>
    <property type="molecule type" value="Genomic_DNA"/>
</dbReference>
<feature type="compositionally biased region" description="Polar residues" evidence="1">
    <location>
        <begin position="22"/>
        <end position="31"/>
    </location>
</feature>
<sequence length="64" mass="7173">MALSQTRRRNHPFSPPSPALPKNSSETFTTPISFTCRQTPTLRKTCTGLGSPRRVAREDLISSW</sequence>
<evidence type="ECO:0000256" key="1">
    <source>
        <dbReference type="SAM" id="MobiDB-lite"/>
    </source>
</evidence>
<name>A0A5C3LRD1_9AGAR</name>